<evidence type="ECO:0000313" key="3">
    <source>
        <dbReference type="EMBL" id="KYM76643.1"/>
    </source>
</evidence>
<protein>
    <recommendedName>
        <fullName evidence="2">Mos1 transposase HTH domain-containing protein</fullName>
    </recommendedName>
</protein>
<dbReference type="Proteomes" id="UP000078540">
    <property type="component" value="Unassembled WGS sequence"/>
</dbReference>
<dbReference type="InterPro" id="IPR041426">
    <property type="entry name" value="Mos1_HTH"/>
</dbReference>
<keyword evidence="4" id="KW-1185">Reference proteome</keyword>
<dbReference type="EMBL" id="KQ976724">
    <property type="protein sequence ID" value="KYM76643.1"/>
    <property type="molecule type" value="Genomic_DNA"/>
</dbReference>
<sequence length="142" mass="16159">MSRKKKFGISHSDERNLKSGAPLRCKPAAMLEDAEQWGSDKGVRGRLRDGGAREQEGWVLKLPNGRETRKRKGDFERARRVANRNEGPVYGFKESYEAAKAYGEAAISERTCREWFQRFKNGDFDVQGHALYLVGPARRSVL</sequence>
<dbReference type="AlphaFoldDB" id="A0A151HY66"/>
<proteinExistence type="predicted"/>
<feature type="region of interest" description="Disordered" evidence="1">
    <location>
        <begin position="1"/>
        <end position="21"/>
    </location>
</feature>
<dbReference type="Pfam" id="PF17906">
    <property type="entry name" value="HTH_48"/>
    <property type="match status" value="1"/>
</dbReference>
<name>A0A151HY66_9HYME</name>
<accession>A0A151HY66</accession>
<organism evidence="3 4">
    <name type="scientific">Atta colombica</name>
    <dbReference type="NCBI Taxonomy" id="520822"/>
    <lineage>
        <taxon>Eukaryota</taxon>
        <taxon>Metazoa</taxon>
        <taxon>Ecdysozoa</taxon>
        <taxon>Arthropoda</taxon>
        <taxon>Hexapoda</taxon>
        <taxon>Insecta</taxon>
        <taxon>Pterygota</taxon>
        <taxon>Neoptera</taxon>
        <taxon>Endopterygota</taxon>
        <taxon>Hymenoptera</taxon>
        <taxon>Apocrita</taxon>
        <taxon>Aculeata</taxon>
        <taxon>Formicoidea</taxon>
        <taxon>Formicidae</taxon>
        <taxon>Myrmicinae</taxon>
        <taxon>Atta</taxon>
    </lineage>
</organism>
<dbReference type="Gene3D" id="1.10.10.1450">
    <property type="match status" value="1"/>
</dbReference>
<feature type="domain" description="Mos1 transposase HTH" evidence="2">
    <location>
        <begin position="100"/>
        <end position="123"/>
    </location>
</feature>
<evidence type="ECO:0000256" key="1">
    <source>
        <dbReference type="SAM" id="MobiDB-lite"/>
    </source>
</evidence>
<gene>
    <name evidence="3" type="ORF">ALC53_12938</name>
</gene>
<reference evidence="3 4" key="1">
    <citation type="submission" date="2015-09" db="EMBL/GenBank/DDBJ databases">
        <title>Atta colombica WGS genome.</title>
        <authorList>
            <person name="Nygaard S."/>
            <person name="Hu H."/>
            <person name="Boomsma J."/>
            <person name="Zhang G."/>
        </authorList>
    </citation>
    <scope>NUCLEOTIDE SEQUENCE [LARGE SCALE GENOMIC DNA]</scope>
    <source>
        <strain evidence="3">Treedump-2</strain>
        <tissue evidence="3">Whole body</tissue>
    </source>
</reference>
<evidence type="ECO:0000313" key="4">
    <source>
        <dbReference type="Proteomes" id="UP000078540"/>
    </source>
</evidence>
<evidence type="ECO:0000259" key="2">
    <source>
        <dbReference type="Pfam" id="PF17906"/>
    </source>
</evidence>